<reference evidence="2" key="1">
    <citation type="submission" date="2018-02" db="EMBL/GenBank/DDBJ databases">
        <title>Genome sequence of Candidatus Liberibacter europaeus.</title>
        <authorList>
            <person name="Frampton R.A."/>
            <person name="Thompson S.M."/>
            <person name="David C."/>
            <person name="Addison S.M."/>
            <person name="Smith G.R."/>
        </authorList>
    </citation>
    <scope>NUCLEOTIDE SEQUENCE [LARGE SCALE GENOMIC DNA]</scope>
</reference>
<dbReference type="Proteomes" id="UP000240811">
    <property type="component" value="Unassembled WGS sequence"/>
</dbReference>
<evidence type="ECO:0000313" key="2">
    <source>
        <dbReference type="Proteomes" id="UP000240811"/>
    </source>
</evidence>
<proteinExistence type="predicted"/>
<dbReference type="EMBL" id="PSQJ01000007">
    <property type="protein sequence ID" value="PTL86143.1"/>
    <property type="molecule type" value="Genomic_DNA"/>
</dbReference>
<accession>A0A2T4VWJ4</accession>
<evidence type="ECO:0000313" key="1">
    <source>
        <dbReference type="EMBL" id="PTL86143.1"/>
    </source>
</evidence>
<protein>
    <recommendedName>
        <fullName evidence="3">ATP-binding protein</fullName>
    </recommendedName>
</protein>
<organism evidence="1 2">
    <name type="scientific">Candidatus Liberibacter europaeus</name>
    <dbReference type="NCBI Taxonomy" id="744859"/>
    <lineage>
        <taxon>Bacteria</taxon>
        <taxon>Pseudomonadati</taxon>
        <taxon>Pseudomonadota</taxon>
        <taxon>Alphaproteobacteria</taxon>
        <taxon>Hyphomicrobiales</taxon>
        <taxon>Rhizobiaceae</taxon>
        <taxon>Liberibacter</taxon>
    </lineage>
</organism>
<gene>
    <name evidence="1" type="ORF">C4617_05090</name>
</gene>
<dbReference type="Pfam" id="PF13479">
    <property type="entry name" value="AAA_24"/>
    <property type="match status" value="1"/>
</dbReference>
<dbReference type="AlphaFoldDB" id="A0A2T4VWJ4"/>
<evidence type="ECO:0008006" key="3">
    <source>
        <dbReference type="Google" id="ProtNLM"/>
    </source>
</evidence>
<name>A0A2T4VWJ4_9HYPH</name>
<comment type="caution">
    <text evidence="1">The sequence shown here is derived from an EMBL/GenBank/DDBJ whole genome shotgun (WGS) entry which is preliminary data.</text>
</comment>
<sequence>MLPIISIDERLKETKGIKGCIFGQSGIGKTSLLWTLSEDKTLFIDLEAGDLPVKQWKGDSLRPTTWQGLRDLAVFIAGFNPTLEKAEVIKKSNVIKDEDEDEYIPYSKKHYDLVCKRFGDPKQLDKYATIFIDSISQASTLSFRYCEQQPEARARSGSIDLRNVYGLHAKEMLDWVKHLQKARDKNIWFVGILDKKFDDYNIPTYSFQIEGLKTGLELAGIVDEILIMKPVIDEKDSSKTVRRFVCQTNNIEGLPAKDRSGALELYEKPHLGYIMKKIINSPRPTANSFTYN</sequence>